<evidence type="ECO:0000256" key="1">
    <source>
        <dbReference type="ARBA" id="ARBA00048819"/>
    </source>
</evidence>
<dbReference type="InterPro" id="IPR006336">
    <property type="entry name" value="GCS2"/>
</dbReference>
<sequence length="491" mass="54895">MGKRVERQEFTREDRRRYRQKAHRCLDVLGLMLAEDRFDRERPMTGLEVELNLVNGQGLPALRNTEVLDRIADPAFQTELGRFNIEVNVEPRRLDGDKLAGLERELRGALDAAEARAREAGAGIVMVGILPTLREEDLGRGALSEDPRYGLLDEQILAARGEDIPLEISGPEVLSTLAATIAPEAACTSVQLHQQVRPERFAAHWNAAQVLAGVQLAMGANSPYLLGRELWRETRIPLFTQATDMRSEELKAQGVRPRVWFGERWITSALDLFEENLRYFPALLPLCDEEDPVAVAEEGRAPKLSELALHNGTVYRWNRPIYDTVGGVAHLRIENRVLPAGPTVVDVLANGAFYYGCLRSLVEAHRPLWTRMPFRVAEENFLAAARHGMGASFTWPEAGRIAAPDLVLRHLLPLAHEGLESAGVDADVRDRLLGVIEGRCIARRNGATWQVQQCAHLERSGCDRGTALRLLTQRYVELMHSNLPVHQWPVG</sequence>
<evidence type="ECO:0000313" key="3">
    <source>
        <dbReference type="Proteomes" id="UP000800981"/>
    </source>
</evidence>
<dbReference type="InterPro" id="IPR014746">
    <property type="entry name" value="Gln_synth/guanido_kin_cat_dom"/>
</dbReference>
<dbReference type="Pfam" id="PF04107">
    <property type="entry name" value="GCS2"/>
    <property type="match status" value="1"/>
</dbReference>
<keyword evidence="2" id="KW-0436">Ligase</keyword>
<dbReference type="PIRSF" id="PIRSF012666">
    <property type="entry name" value="UCP012666"/>
    <property type="match status" value="1"/>
</dbReference>
<proteinExistence type="predicted"/>
<dbReference type="GO" id="GO:0016874">
    <property type="term" value="F:ligase activity"/>
    <property type="evidence" value="ECO:0007669"/>
    <property type="project" value="UniProtKB-KW"/>
</dbReference>
<dbReference type="InterPro" id="IPR016602">
    <property type="entry name" value="UCP012666"/>
</dbReference>
<reference evidence="2 3" key="1">
    <citation type="submission" date="2020-03" db="EMBL/GenBank/DDBJ databases">
        <title>Two novel Motilibacter sp.</title>
        <authorList>
            <person name="Liu S."/>
        </authorList>
    </citation>
    <scope>NUCLEOTIDE SEQUENCE [LARGE SCALE GENOMIC DNA]</scope>
    <source>
        <strain evidence="2 3">E257</strain>
    </source>
</reference>
<dbReference type="PANTHER" id="PTHR36510">
    <property type="entry name" value="GLUTAMATE--CYSTEINE LIGASE 2-RELATED"/>
    <property type="match status" value="1"/>
</dbReference>
<comment type="catalytic activity">
    <reaction evidence="1">
        <text>L-cysteine + L-glutamate + ATP = gamma-L-glutamyl-L-cysteine + ADP + phosphate + H(+)</text>
        <dbReference type="Rhea" id="RHEA:13285"/>
        <dbReference type="ChEBI" id="CHEBI:15378"/>
        <dbReference type="ChEBI" id="CHEBI:29985"/>
        <dbReference type="ChEBI" id="CHEBI:30616"/>
        <dbReference type="ChEBI" id="CHEBI:35235"/>
        <dbReference type="ChEBI" id="CHEBI:43474"/>
        <dbReference type="ChEBI" id="CHEBI:58173"/>
        <dbReference type="ChEBI" id="CHEBI:456216"/>
        <dbReference type="EC" id="6.3.2.2"/>
    </reaction>
</comment>
<comment type="caution">
    <text evidence="2">The sequence shown here is derived from an EMBL/GenBank/DDBJ whole genome shotgun (WGS) entry which is preliminary data.</text>
</comment>
<gene>
    <name evidence="2" type="ORF">G9H71_10930</name>
</gene>
<dbReference type="Proteomes" id="UP000800981">
    <property type="component" value="Unassembled WGS sequence"/>
</dbReference>
<dbReference type="InterPro" id="IPR050141">
    <property type="entry name" value="GCL_type2/YbdK_subfam"/>
</dbReference>
<evidence type="ECO:0000313" key="2">
    <source>
        <dbReference type="EMBL" id="NHC14293.1"/>
    </source>
</evidence>
<dbReference type="RefSeq" id="WP_166281664.1">
    <property type="nucleotide sequence ID" value="NZ_JAANNP010000005.1"/>
</dbReference>
<keyword evidence="3" id="KW-1185">Reference proteome</keyword>
<dbReference type="Gene3D" id="3.30.590.20">
    <property type="match status" value="1"/>
</dbReference>
<protein>
    <submittedName>
        <fullName evidence="2">Glutamate--cysteine ligase</fullName>
    </submittedName>
</protein>
<dbReference type="EMBL" id="JAANNP010000005">
    <property type="protein sequence ID" value="NHC14293.1"/>
    <property type="molecule type" value="Genomic_DNA"/>
</dbReference>
<organism evidence="2 3">
    <name type="scientific">Motilibacter deserti</name>
    <dbReference type="NCBI Taxonomy" id="2714956"/>
    <lineage>
        <taxon>Bacteria</taxon>
        <taxon>Bacillati</taxon>
        <taxon>Actinomycetota</taxon>
        <taxon>Actinomycetes</taxon>
        <taxon>Motilibacterales</taxon>
        <taxon>Motilibacteraceae</taxon>
        <taxon>Motilibacter</taxon>
    </lineage>
</organism>
<dbReference type="SUPFAM" id="SSF55931">
    <property type="entry name" value="Glutamine synthetase/guanido kinase"/>
    <property type="match status" value="1"/>
</dbReference>
<name>A0ABX0GTR3_9ACTN</name>
<dbReference type="PANTHER" id="PTHR36510:SF3">
    <property type="entry name" value="CONSERVED PROTEIN"/>
    <property type="match status" value="1"/>
</dbReference>
<accession>A0ABX0GTR3</accession>